<name>A0A9E7GS51_9LILI</name>
<evidence type="ECO:0000313" key="1">
    <source>
        <dbReference type="EMBL" id="URE17109.1"/>
    </source>
</evidence>
<accession>A0A9E7GS51</accession>
<protein>
    <submittedName>
        <fullName evidence="1">Uncharacterized protein</fullName>
    </submittedName>
</protein>
<organism evidence="1 2">
    <name type="scientific">Musa troglodytarum</name>
    <name type="common">fe'i banana</name>
    <dbReference type="NCBI Taxonomy" id="320322"/>
    <lineage>
        <taxon>Eukaryota</taxon>
        <taxon>Viridiplantae</taxon>
        <taxon>Streptophyta</taxon>
        <taxon>Embryophyta</taxon>
        <taxon>Tracheophyta</taxon>
        <taxon>Spermatophyta</taxon>
        <taxon>Magnoliopsida</taxon>
        <taxon>Liliopsida</taxon>
        <taxon>Zingiberales</taxon>
        <taxon>Musaceae</taxon>
        <taxon>Musa</taxon>
    </lineage>
</organism>
<dbReference type="EMBL" id="CP097509">
    <property type="protein sequence ID" value="URE17109.1"/>
    <property type="molecule type" value="Genomic_DNA"/>
</dbReference>
<proteinExistence type="predicted"/>
<gene>
    <name evidence="1" type="ORF">MUK42_09729</name>
</gene>
<dbReference type="Proteomes" id="UP001055439">
    <property type="component" value="Chromosome 7"/>
</dbReference>
<evidence type="ECO:0000313" key="2">
    <source>
        <dbReference type="Proteomes" id="UP001055439"/>
    </source>
</evidence>
<keyword evidence="2" id="KW-1185">Reference proteome</keyword>
<reference evidence="1" key="1">
    <citation type="submission" date="2022-05" db="EMBL/GenBank/DDBJ databases">
        <title>The Musa troglodytarum L. genome provides insights into the mechanism of non-climacteric behaviour and enrichment of carotenoids.</title>
        <authorList>
            <person name="Wang J."/>
        </authorList>
    </citation>
    <scope>NUCLEOTIDE SEQUENCE</scope>
    <source>
        <tissue evidence="1">Leaf</tissue>
    </source>
</reference>
<dbReference type="AlphaFoldDB" id="A0A9E7GS51"/>
<sequence>MPGNPVNSTATAYLGLPIKLALDTFSFSCHTRLDHPLMMLSYTASQSLRAPRTVAVVELCFTLSSRLCLV</sequence>